<dbReference type="GO" id="GO:0003677">
    <property type="term" value="F:DNA binding"/>
    <property type="evidence" value="ECO:0007669"/>
    <property type="project" value="UniProtKB-KW"/>
</dbReference>
<dbReference type="AlphaFoldDB" id="A0A0D9XYU1"/>
<protein>
    <recommendedName>
        <fullName evidence="6">NAC domain-containing protein</fullName>
    </recommendedName>
</protein>
<dbReference type="Pfam" id="PF02365">
    <property type="entry name" value="NAM"/>
    <property type="match status" value="1"/>
</dbReference>
<keyword evidence="8" id="KW-1185">Reference proteome</keyword>
<keyword evidence="3" id="KW-0804">Transcription</keyword>
<dbReference type="GO" id="GO:0006355">
    <property type="term" value="P:regulation of DNA-templated transcription"/>
    <property type="evidence" value="ECO:0007669"/>
    <property type="project" value="InterPro"/>
</dbReference>
<evidence type="ECO:0000313" key="7">
    <source>
        <dbReference type="EnsemblPlants" id="LPERR12G08470.1"/>
    </source>
</evidence>
<evidence type="ECO:0000256" key="1">
    <source>
        <dbReference type="ARBA" id="ARBA00023015"/>
    </source>
</evidence>
<reference evidence="7 8" key="1">
    <citation type="submission" date="2012-08" db="EMBL/GenBank/DDBJ databases">
        <title>Oryza genome evolution.</title>
        <authorList>
            <person name="Wing R.A."/>
        </authorList>
    </citation>
    <scope>NUCLEOTIDE SEQUENCE</scope>
</reference>
<keyword evidence="2" id="KW-0238">DNA-binding</keyword>
<reference evidence="8" key="2">
    <citation type="submission" date="2013-12" db="EMBL/GenBank/DDBJ databases">
        <authorList>
            <person name="Yu Y."/>
            <person name="Lee S."/>
            <person name="de Baynast K."/>
            <person name="Wissotski M."/>
            <person name="Liu L."/>
            <person name="Talag J."/>
            <person name="Goicoechea J."/>
            <person name="Angelova A."/>
            <person name="Jetty R."/>
            <person name="Kudrna D."/>
            <person name="Golser W."/>
            <person name="Rivera L."/>
            <person name="Zhang J."/>
            <person name="Wing R."/>
        </authorList>
    </citation>
    <scope>NUCLEOTIDE SEQUENCE</scope>
</reference>
<feature type="region of interest" description="Disordered" evidence="5">
    <location>
        <begin position="268"/>
        <end position="290"/>
    </location>
</feature>
<evidence type="ECO:0000256" key="2">
    <source>
        <dbReference type="ARBA" id="ARBA00023125"/>
    </source>
</evidence>
<feature type="region of interest" description="Disordered" evidence="5">
    <location>
        <begin position="379"/>
        <end position="406"/>
    </location>
</feature>
<dbReference type="InterPro" id="IPR003441">
    <property type="entry name" value="NAC-dom"/>
</dbReference>
<dbReference type="PANTHER" id="PTHR31719:SF43">
    <property type="entry name" value="NAC TRANSCRIPTION FACTOR 56"/>
    <property type="match status" value="1"/>
</dbReference>
<name>A0A0D9XYU1_9ORYZ</name>
<evidence type="ECO:0000259" key="6">
    <source>
        <dbReference type="PROSITE" id="PS51005"/>
    </source>
</evidence>
<keyword evidence="1" id="KW-0805">Transcription regulation</keyword>
<proteinExistence type="predicted"/>
<dbReference type="SUPFAM" id="SSF101941">
    <property type="entry name" value="NAC domain"/>
    <property type="match status" value="1"/>
</dbReference>
<dbReference type="PANTHER" id="PTHR31719">
    <property type="entry name" value="NAC TRANSCRIPTION FACTOR 56"/>
    <property type="match status" value="1"/>
</dbReference>
<organism evidence="7 8">
    <name type="scientific">Leersia perrieri</name>
    <dbReference type="NCBI Taxonomy" id="77586"/>
    <lineage>
        <taxon>Eukaryota</taxon>
        <taxon>Viridiplantae</taxon>
        <taxon>Streptophyta</taxon>
        <taxon>Embryophyta</taxon>
        <taxon>Tracheophyta</taxon>
        <taxon>Spermatophyta</taxon>
        <taxon>Magnoliopsida</taxon>
        <taxon>Liliopsida</taxon>
        <taxon>Poales</taxon>
        <taxon>Poaceae</taxon>
        <taxon>BOP clade</taxon>
        <taxon>Oryzoideae</taxon>
        <taxon>Oryzeae</taxon>
        <taxon>Oryzinae</taxon>
        <taxon>Leersia</taxon>
    </lineage>
</organism>
<keyword evidence="4" id="KW-0539">Nucleus</keyword>
<reference evidence="7" key="3">
    <citation type="submission" date="2015-04" db="UniProtKB">
        <authorList>
            <consortium name="EnsemblPlants"/>
        </authorList>
    </citation>
    <scope>IDENTIFICATION</scope>
</reference>
<dbReference type="PROSITE" id="PS51005">
    <property type="entry name" value="NAC"/>
    <property type="match status" value="1"/>
</dbReference>
<dbReference type="Gene3D" id="2.170.150.80">
    <property type="entry name" value="NAC domain"/>
    <property type="match status" value="1"/>
</dbReference>
<sequence>MALLAPDPTLSREVDIPQLDVFLDIGFRFNPSPEDVITFYLPNLIAGQNPPDAVGLFHNAAVYGAQEPKDLAAQFAPVSRSSNEERYFFTTCHRIKGRVSRVAGGGTWVLQSAKNVTKKGRKIGEVKSFRFQLRKGKTNTNWLMEEYHLACYPETGDFVEPVVCRIYVSPRVGTNSAAHQESAAALMPLPPQPQPPIAPPRQVPVMIRQQLQLPAPVKRLHIVTPVITESPPCAKRMRGAILPTVASVPPPRPSQRFMAIAPPRPACAPQLPPQQPASLLTGEHHHTAPQPSVTATLDQGLVPAEDCNEPDKNDGVGMEELMRIIEEDLNVYMKSYRPVEEEDGKNGKPKEVLVLVPDNDEHDKLAKLLEDVLKEAMEEKSINDGKNELQKADEHDVPNNDEERHQ</sequence>
<feature type="domain" description="NAC" evidence="6">
    <location>
        <begin position="23"/>
        <end position="169"/>
    </location>
</feature>
<dbReference type="HOGENOM" id="CLU_049678_1_0_1"/>
<evidence type="ECO:0000313" key="8">
    <source>
        <dbReference type="Proteomes" id="UP000032180"/>
    </source>
</evidence>
<accession>A0A0D9XYU1</accession>
<dbReference type="Proteomes" id="UP000032180">
    <property type="component" value="Chromosome 12"/>
</dbReference>
<dbReference type="eggNOG" id="ENOG502RRP6">
    <property type="taxonomic scope" value="Eukaryota"/>
</dbReference>
<dbReference type="InterPro" id="IPR036093">
    <property type="entry name" value="NAC_dom_sf"/>
</dbReference>
<evidence type="ECO:0000256" key="5">
    <source>
        <dbReference type="SAM" id="MobiDB-lite"/>
    </source>
</evidence>
<evidence type="ECO:0000256" key="3">
    <source>
        <dbReference type="ARBA" id="ARBA00023163"/>
    </source>
</evidence>
<evidence type="ECO:0000256" key="4">
    <source>
        <dbReference type="ARBA" id="ARBA00023242"/>
    </source>
</evidence>
<dbReference type="EnsemblPlants" id="LPERR12G08470.1">
    <property type="protein sequence ID" value="LPERR12G08470.1"/>
    <property type="gene ID" value="LPERR12G08470"/>
</dbReference>
<dbReference type="Gramene" id="LPERR12G08470.1">
    <property type="protein sequence ID" value="LPERR12G08470.1"/>
    <property type="gene ID" value="LPERR12G08470"/>
</dbReference>